<sequence length="153" mass="16843">MPYYLACCLSLLPFTVVAQRGTSAKATGQKPVVYAWVQHMPTYPKGGKRGALLYLAQHVRLPEEVKTGRVDGLVFVEFVVSEKGQVQAPRVQKGLSPATNAEALRVIQSLPNWLPGREKEVPVAVSMTLPVTFSREPYKLPKNVEDLSGIPEQ</sequence>
<dbReference type="Proteomes" id="UP000194873">
    <property type="component" value="Unassembled WGS sequence"/>
</dbReference>
<keyword evidence="4" id="KW-1185">Reference proteome</keyword>
<comment type="caution">
    <text evidence="3">The sequence shown here is derived from an EMBL/GenBank/DDBJ whole genome shotgun (WGS) entry which is preliminary data.</text>
</comment>
<dbReference type="InterPro" id="IPR037682">
    <property type="entry name" value="TonB_C"/>
</dbReference>
<dbReference type="GO" id="GO:0098797">
    <property type="term" value="C:plasma membrane protein complex"/>
    <property type="evidence" value="ECO:0007669"/>
    <property type="project" value="TreeGrafter"/>
</dbReference>
<feature type="chain" id="PRO_5013009605" description="TonB C-terminal domain-containing protein" evidence="1">
    <location>
        <begin position="19"/>
        <end position="153"/>
    </location>
</feature>
<evidence type="ECO:0000313" key="3">
    <source>
        <dbReference type="EMBL" id="OUJ71660.1"/>
    </source>
</evidence>
<dbReference type="PANTHER" id="PTHR33446">
    <property type="entry name" value="PROTEIN TONB-RELATED"/>
    <property type="match status" value="1"/>
</dbReference>
<dbReference type="GO" id="GO:0055085">
    <property type="term" value="P:transmembrane transport"/>
    <property type="evidence" value="ECO:0007669"/>
    <property type="project" value="InterPro"/>
</dbReference>
<organism evidence="3 4">
    <name type="scientific">Hymenobacter crusticola</name>
    <dbReference type="NCBI Taxonomy" id="1770526"/>
    <lineage>
        <taxon>Bacteria</taxon>
        <taxon>Pseudomonadati</taxon>
        <taxon>Bacteroidota</taxon>
        <taxon>Cytophagia</taxon>
        <taxon>Cytophagales</taxon>
        <taxon>Hymenobacteraceae</taxon>
        <taxon>Hymenobacter</taxon>
    </lineage>
</organism>
<dbReference type="InterPro" id="IPR051045">
    <property type="entry name" value="TonB-dependent_transducer"/>
</dbReference>
<dbReference type="AlphaFoldDB" id="A0A243W8L5"/>
<accession>A0A243W8L5</accession>
<evidence type="ECO:0000259" key="2">
    <source>
        <dbReference type="Pfam" id="PF03544"/>
    </source>
</evidence>
<feature type="signal peptide" evidence="1">
    <location>
        <begin position="1"/>
        <end position="18"/>
    </location>
</feature>
<dbReference type="GO" id="GO:0031992">
    <property type="term" value="F:energy transducer activity"/>
    <property type="evidence" value="ECO:0007669"/>
    <property type="project" value="TreeGrafter"/>
</dbReference>
<proteinExistence type="predicted"/>
<dbReference type="Pfam" id="PF03544">
    <property type="entry name" value="TonB_C"/>
    <property type="match status" value="1"/>
</dbReference>
<dbReference type="OrthoDB" id="1039448at2"/>
<dbReference type="SUPFAM" id="SSF74653">
    <property type="entry name" value="TolA/TonB C-terminal domain"/>
    <property type="match status" value="1"/>
</dbReference>
<dbReference type="PANTHER" id="PTHR33446:SF2">
    <property type="entry name" value="PROTEIN TONB"/>
    <property type="match status" value="1"/>
</dbReference>
<dbReference type="EMBL" id="MTSE01000015">
    <property type="protein sequence ID" value="OUJ71660.1"/>
    <property type="molecule type" value="Genomic_DNA"/>
</dbReference>
<protein>
    <recommendedName>
        <fullName evidence="2">TonB C-terminal domain-containing protein</fullName>
    </recommendedName>
</protein>
<keyword evidence="1" id="KW-0732">Signal</keyword>
<dbReference type="Gene3D" id="3.30.1150.10">
    <property type="match status" value="1"/>
</dbReference>
<evidence type="ECO:0000313" key="4">
    <source>
        <dbReference type="Proteomes" id="UP000194873"/>
    </source>
</evidence>
<evidence type="ECO:0000256" key="1">
    <source>
        <dbReference type="SAM" id="SignalP"/>
    </source>
</evidence>
<name>A0A243W8L5_9BACT</name>
<reference evidence="3 4" key="1">
    <citation type="submission" date="2017-01" db="EMBL/GenBank/DDBJ databases">
        <title>A new Hymenobacter.</title>
        <authorList>
            <person name="Liang Y."/>
            <person name="Feng F."/>
        </authorList>
    </citation>
    <scope>NUCLEOTIDE SEQUENCE [LARGE SCALE GENOMIC DNA]</scope>
    <source>
        <strain evidence="3">MIMBbqt21</strain>
    </source>
</reference>
<gene>
    <name evidence="3" type="ORF">BXP70_21515</name>
</gene>
<feature type="domain" description="TonB C-terminal" evidence="2">
    <location>
        <begin position="58"/>
        <end position="133"/>
    </location>
</feature>
<dbReference type="RefSeq" id="WP_086596181.1">
    <property type="nucleotide sequence ID" value="NZ_MTSE01000015.1"/>
</dbReference>